<accession>A0A6M3KIS7</accession>
<proteinExistence type="predicted"/>
<dbReference type="EMBL" id="MT142455">
    <property type="protein sequence ID" value="QJA81338.1"/>
    <property type="molecule type" value="Genomic_DNA"/>
</dbReference>
<dbReference type="GO" id="GO:0016740">
    <property type="term" value="F:transferase activity"/>
    <property type="evidence" value="ECO:0007669"/>
    <property type="project" value="UniProtKB-KW"/>
</dbReference>
<dbReference type="AlphaFoldDB" id="A0A6M3KIS7"/>
<dbReference type="InterPro" id="IPR027417">
    <property type="entry name" value="P-loop_NTPase"/>
</dbReference>
<dbReference type="SUPFAM" id="SSF52540">
    <property type="entry name" value="P-loop containing nucleoside triphosphate hydrolases"/>
    <property type="match status" value="1"/>
</dbReference>
<name>A0A6M3KIS7_9ZZZZ</name>
<evidence type="ECO:0000313" key="1">
    <source>
        <dbReference type="EMBL" id="QJA81338.1"/>
    </source>
</evidence>
<reference evidence="1" key="1">
    <citation type="submission" date="2020-03" db="EMBL/GenBank/DDBJ databases">
        <title>The deep terrestrial virosphere.</title>
        <authorList>
            <person name="Holmfeldt K."/>
            <person name="Nilsson E."/>
            <person name="Simone D."/>
            <person name="Lopez-Fernandez M."/>
            <person name="Wu X."/>
            <person name="de Brujin I."/>
            <person name="Lundin D."/>
            <person name="Andersson A."/>
            <person name="Bertilsson S."/>
            <person name="Dopson M."/>
        </authorList>
    </citation>
    <scope>NUCLEOTIDE SEQUENCE</scope>
    <source>
        <strain evidence="1">MM415A00555</strain>
    </source>
</reference>
<gene>
    <name evidence="1" type="ORF">MM415A00555_0029</name>
</gene>
<keyword evidence="1" id="KW-0808">Transferase</keyword>
<protein>
    <submittedName>
        <fullName evidence="1">Putative sulfotransferase domain contining protein</fullName>
    </submittedName>
</protein>
<sequence length="237" mass="26999">MRFLILCHWFTGSTLLRDVLRHCGMNDCNIEFGYETWNINRVGSELSQGGYDKDHVEGVHTILKDYDKKSKGAHGIKVTHALQASCWKHLGPIFDQEWPDAQYIISIRHPALIVKAMQAVIYRNGPHEGDMTDQMVVDSWMSAAEATSYLLINKNATLVVYPDDYQSGKIKSIVSNIGLKWTLEAEHLFDPNKFVALTDAEIQSFSVLYPEAVKFFNDLIPAKIVKSTKKRIKRIKK</sequence>
<organism evidence="1">
    <name type="scientific">viral metagenome</name>
    <dbReference type="NCBI Taxonomy" id="1070528"/>
    <lineage>
        <taxon>unclassified sequences</taxon>
        <taxon>metagenomes</taxon>
        <taxon>organismal metagenomes</taxon>
    </lineage>
</organism>